<comment type="subcellular location">
    <subcellularLocation>
        <location evidence="1">Cytoplasm</location>
    </subcellularLocation>
    <subcellularLocation>
        <location evidence="2">Nucleus</location>
        <location evidence="2">Nucleolus</location>
    </subcellularLocation>
</comment>
<keyword evidence="4" id="KW-0963">Cytoplasm</keyword>
<accession>A0A8S1H887</accession>
<dbReference type="Pfam" id="PF03725">
    <property type="entry name" value="RNase_PH_C"/>
    <property type="match status" value="1"/>
</dbReference>
<dbReference type="InterPro" id="IPR050590">
    <property type="entry name" value="Exosome_comp_Rrp42_subfam"/>
</dbReference>
<proteinExistence type="inferred from homology"/>
<dbReference type="GO" id="GO:0071038">
    <property type="term" value="P:TRAMP-dependent tRNA surveillance pathway"/>
    <property type="evidence" value="ECO:0007669"/>
    <property type="project" value="TreeGrafter"/>
</dbReference>
<dbReference type="PANTHER" id="PTHR11097">
    <property type="entry name" value="EXOSOME COMPLEX EXONUCLEASE RIBOSOMAL RNA PROCESSING PROTEIN"/>
    <property type="match status" value="1"/>
</dbReference>
<comment type="similarity">
    <text evidence="3">Belongs to the RNase PH family.</text>
</comment>
<dbReference type="EMBL" id="CAJGYM010000022">
    <property type="protein sequence ID" value="CAD6191684.1"/>
    <property type="molecule type" value="Genomic_DNA"/>
</dbReference>
<evidence type="ECO:0000256" key="6">
    <source>
        <dbReference type="ARBA" id="ARBA00042523"/>
    </source>
</evidence>
<evidence type="ECO:0000259" key="7">
    <source>
        <dbReference type="Pfam" id="PF03725"/>
    </source>
</evidence>
<reference evidence="8" key="1">
    <citation type="submission" date="2020-10" db="EMBL/GenBank/DDBJ databases">
        <authorList>
            <person name="Kikuchi T."/>
        </authorList>
    </citation>
    <scope>NUCLEOTIDE SEQUENCE</scope>
    <source>
        <strain evidence="8">NKZ352</strain>
    </source>
</reference>
<dbReference type="SUPFAM" id="SSF54211">
    <property type="entry name" value="Ribosomal protein S5 domain 2-like"/>
    <property type="match status" value="1"/>
</dbReference>
<keyword evidence="5" id="KW-0271">Exosome</keyword>
<evidence type="ECO:0000256" key="4">
    <source>
        <dbReference type="ARBA" id="ARBA00022490"/>
    </source>
</evidence>
<dbReference type="GO" id="GO:0071028">
    <property type="term" value="P:nuclear mRNA surveillance"/>
    <property type="evidence" value="ECO:0007669"/>
    <property type="project" value="TreeGrafter"/>
</dbReference>
<dbReference type="GO" id="GO:0034473">
    <property type="term" value="P:U1 snRNA 3'-end processing"/>
    <property type="evidence" value="ECO:0007669"/>
    <property type="project" value="TreeGrafter"/>
</dbReference>
<dbReference type="OrthoDB" id="272245at2759"/>
<dbReference type="Gene3D" id="3.30.230.70">
    <property type="entry name" value="GHMP Kinase, N-terminal domain"/>
    <property type="match status" value="1"/>
</dbReference>
<dbReference type="GO" id="GO:0000467">
    <property type="term" value="P:exonucleolytic trimming to generate mature 3'-end of 5.8S rRNA from tricistronic rRNA transcript (SSU-rRNA, 5.8S rRNA, LSU-rRNA)"/>
    <property type="evidence" value="ECO:0007669"/>
    <property type="project" value="TreeGrafter"/>
</dbReference>
<dbReference type="GO" id="GO:0034476">
    <property type="term" value="P:U5 snRNA 3'-end processing"/>
    <property type="evidence" value="ECO:0007669"/>
    <property type="project" value="TreeGrafter"/>
</dbReference>
<evidence type="ECO:0000313" key="8">
    <source>
        <dbReference type="EMBL" id="CAD6191684.1"/>
    </source>
</evidence>
<feature type="domain" description="Exoribonuclease phosphorolytic" evidence="7">
    <location>
        <begin position="126"/>
        <end position="193"/>
    </location>
</feature>
<dbReference type="AlphaFoldDB" id="A0A8S1H887"/>
<comment type="caution">
    <text evidence="8">The sequence shown here is derived from an EMBL/GenBank/DDBJ whole genome shotgun (WGS) entry which is preliminary data.</text>
</comment>
<dbReference type="PANTHER" id="PTHR11097:SF8">
    <property type="entry name" value="EXOSOME COMPLEX COMPONENT RRP42"/>
    <property type="match status" value="1"/>
</dbReference>
<evidence type="ECO:0000256" key="5">
    <source>
        <dbReference type="ARBA" id="ARBA00022835"/>
    </source>
</evidence>
<organism evidence="8 9">
    <name type="scientific">Caenorhabditis auriculariae</name>
    <dbReference type="NCBI Taxonomy" id="2777116"/>
    <lineage>
        <taxon>Eukaryota</taxon>
        <taxon>Metazoa</taxon>
        <taxon>Ecdysozoa</taxon>
        <taxon>Nematoda</taxon>
        <taxon>Chromadorea</taxon>
        <taxon>Rhabditida</taxon>
        <taxon>Rhabditina</taxon>
        <taxon>Rhabditomorpha</taxon>
        <taxon>Rhabditoidea</taxon>
        <taxon>Rhabditidae</taxon>
        <taxon>Peloderinae</taxon>
        <taxon>Caenorhabditis</taxon>
    </lineage>
</organism>
<sequence>MSWLKIVSPLNFFVDFSANASSHFAGKGGDSFAEELTAALRLAYANVTDLIPSIRKMILSNRQRWKINVDVTVIGALSDLSIPEVDVVPDDGGRSSLNLRRLRTGDDIRDEDLPVITWQLEVLKCPILVSVSKIGTANVLDCTPEEESCIRSQLWIGVATSDSEDVVVTMVKHVGGGFLEMESISDMLDVAVRASRTLRTSIEDRLQQEQPRRPGYTFLL</sequence>
<dbReference type="GO" id="GO:0035925">
    <property type="term" value="F:mRNA 3'-UTR AU-rich region binding"/>
    <property type="evidence" value="ECO:0007669"/>
    <property type="project" value="TreeGrafter"/>
</dbReference>
<dbReference type="GO" id="GO:0016075">
    <property type="term" value="P:rRNA catabolic process"/>
    <property type="evidence" value="ECO:0007669"/>
    <property type="project" value="TreeGrafter"/>
</dbReference>
<gene>
    <name evidence="8" type="ORF">CAUJ_LOCUS7603</name>
</gene>
<evidence type="ECO:0000256" key="2">
    <source>
        <dbReference type="ARBA" id="ARBA00004604"/>
    </source>
</evidence>
<dbReference type="SUPFAM" id="SSF55666">
    <property type="entry name" value="Ribonuclease PH domain 2-like"/>
    <property type="match status" value="1"/>
</dbReference>
<dbReference type="GO" id="GO:0000177">
    <property type="term" value="C:cytoplasmic exosome (RNase complex)"/>
    <property type="evidence" value="ECO:0007669"/>
    <property type="project" value="TreeGrafter"/>
</dbReference>
<dbReference type="InterPro" id="IPR036345">
    <property type="entry name" value="ExoRNase_PH_dom2_sf"/>
</dbReference>
<evidence type="ECO:0000256" key="1">
    <source>
        <dbReference type="ARBA" id="ARBA00004496"/>
    </source>
</evidence>
<protein>
    <recommendedName>
        <fullName evidence="6">Ribosomal RNA-processing protein 42</fullName>
    </recommendedName>
</protein>
<evidence type="ECO:0000256" key="3">
    <source>
        <dbReference type="ARBA" id="ARBA00006678"/>
    </source>
</evidence>
<dbReference type="Proteomes" id="UP000835052">
    <property type="component" value="Unassembled WGS sequence"/>
</dbReference>
<dbReference type="InterPro" id="IPR027408">
    <property type="entry name" value="PNPase/RNase_PH_dom_sf"/>
</dbReference>
<keyword evidence="9" id="KW-1185">Reference proteome</keyword>
<dbReference type="InterPro" id="IPR015847">
    <property type="entry name" value="ExoRNase_PH_dom2"/>
</dbReference>
<dbReference type="GO" id="GO:0005730">
    <property type="term" value="C:nucleolus"/>
    <property type="evidence" value="ECO:0007669"/>
    <property type="project" value="UniProtKB-SubCell"/>
</dbReference>
<dbReference type="GO" id="GO:0000176">
    <property type="term" value="C:nuclear exosome (RNase complex)"/>
    <property type="evidence" value="ECO:0007669"/>
    <property type="project" value="TreeGrafter"/>
</dbReference>
<name>A0A8S1H887_9PELO</name>
<dbReference type="GO" id="GO:0034475">
    <property type="term" value="P:U4 snRNA 3'-end processing"/>
    <property type="evidence" value="ECO:0007669"/>
    <property type="project" value="TreeGrafter"/>
</dbReference>
<dbReference type="GO" id="GO:0071035">
    <property type="term" value="P:nuclear polyadenylation-dependent rRNA catabolic process"/>
    <property type="evidence" value="ECO:0007669"/>
    <property type="project" value="TreeGrafter"/>
</dbReference>
<evidence type="ECO:0000313" key="9">
    <source>
        <dbReference type="Proteomes" id="UP000835052"/>
    </source>
</evidence>
<dbReference type="InterPro" id="IPR020568">
    <property type="entry name" value="Ribosomal_Su5_D2-typ_SF"/>
</dbReference>